<dbReference type="EMBL" id="CAKMRJ010005523">
    <property type="protein sequence ID" value="CAH1446640.1"/>
    <property type="molecule type" value="Genomic_DNA"/>
</dbReference>
<gene>
    <name evidence="1" type="ORF">LVIROSA_LOCUS32319</name>
</gene>
<evidence type="ECO:0000313" key="1">
    <source>
        <dbReference type="EMBL" id="CAH1446640.1"/>
    </source>
</evidence>
<comment type="caution">
    <text evidence="1">The sequence shown here is derived from an EMBL/GenBank/DDBJ whole genome shotgun (WGS) entry which is preliminary data.</text>
</comment>
<reference evidence="1 2" key="1">
    <citation type="submission" date="2022-01" db="EMBL/GenBank/DDBJ databases">
        <authorList>
            <person name="Xiong W."/>
            <person name="Schranz E."/>
        </authorList>
    </citation>
    <scope>NUCLEOTIDE SEQUENCE [LARGE SCALE GENOMIC DNA]</scope>
</reference>
<evidence type="ECO:0000313" key="2">
    <source>
        <dbReference type="Proteomes" id="UP001157418"/>
    </source>
</evidence>
<dbReference type="Proteomes" id="UP001157418">
    <property type="component" value="Unassembled WGS sequence"/>
</dbReference>
<protein>
    <submittedName>
        <fullName evidence="1">Uncharacterized protein</fullName>
    </submittedName>
</protein>
<proteinExistence type="predicted"/>
<organism evidence="1 2">
    <name type="scientific">Lactuca virosa</name>
    <dbReference type="NCBI Taxonomy" id="75947"/>
    <lineage>
        <taxon>Eukaryota</taxon>
        <taxon>Viridiplantae</taxon>
        <taxon>Streptophyta</taxon>
        <taxon>Embryophyta</taxon>
        <taxon>Tracheophyta</taxon>
        <taxon>Spermatophyta</taxon>
        <taxon>Magnoliopsida</taxon>
        <taxon>eudicotyledons</taxon>
        <taxon>Gunneridae</taxon>
        <taxon>Pentapetalae</taxon>
        <taxon>asterids</taxon>
        <taxon>campanulids</taxon>
        <taxon>Asterales</taxon>
        <taxon>Asteraceae</taxon>
        <taxon>Cichorioideae</taxon>
        <taxon>Cichorieae</taxon>
        <taxon>Lactucinae</taxon>
        <taxon>Lactuca</taxon>
    </lineage>
</organism>
<keyword evidence="2" id="KW-1185">Reference proteome</keyword>
<sequence length="129" mass="14694">MLPPPLQTSMEVLEPILFSFLISDLKDLDDNTPNRTVAILFQSELFDRKIESSLLRSFFIVAPIDSDSSVISGESDNMMTTITHHLNTSASEQCNGYWIQLTKGAGSFIYWIVTECGMYQLARTWWNFC</sequence>
<accession>A0AAU9PAR6</accession>
<name>A0AAU9PAR6_9ASTR</name>
<dbReference type="AlphaFoldDB" id="A0AAU9PAR6"/>